<dbReference type="RefSeq" id="WP_120572330.1">
    <property type="nucleotide sequence ID" value="NZ_CP024087.1"/>
</dbReference>
<sequence length="366" mass="38622">MADGPADTSFTTALADLEHDQLHARAATAEQERDEARDDRDAARRERNEWEQTAAQLGKQLDEMCAARDVLRAQLTTHKATIKALNEQVATAHNALRNLAQAYTDATGTTPPPPVLGSSPRAQGGPAPAGPAEQGIRPPAWEQHATDAVSAALAQTWSWSDRSVMPARIAEVAVRAIVDAGLAGPGGRCPTCGATYPRTLPAGEDQRCWTCSTQEVVGLPEYAGSAVGPAAAPGELPEYHWGRAWSPTQDEATCPCPKAPCGYVVRSSEPTGCELHGPMQTMRGGHPADRCPGRSAEATAVSSVIAVPSRFARAAGAAHGQNDTRDWVRLPTGSGRQYEGHRSLSCPGDGVAGHRHDVRCVDQAEG</sequence>
<proteinExistence type="predicted"/>
<evidence type="ECO:0000313" key="2">
    <source>
        <dbReference type="EMBL" id="AYF30625.1"/>
    </source>
</evidence>
<protein>
    <submittedName>
        <fullName evidence="2">Uncharacterized protein</fullName>
    </submittedName>
</protein>
<feature type="region of interest" description="Disordered" evidence="1">
    <location>
        <begin position="104"/>
        <end position="137"/>
    </location>
</feature>
<dbReference type="AlphaFoldDB" id="A0A386WQE8"/>
<name>A0A386WQE8_9ACTN</name>
<feature type="region of interest" description="Disordered" evidence="1">
    <location>
        <begin position="26"/>
        <end position="47"/>
    </location>
</feature>
<dbReference type="Proteomes" id="UP000267804">
    <property type="component" value="Chromosome"/>
</dbReference>
<dbReference type="EMBL" id="CP024087">
    <property type="protein sequence ID" value="AYF30625.1"/>
    <property type="molecule type" value="Genomic_DNA"/>
</dbReference>
<evidence type="ECO:0000256" key="1">
    <source>
        <dbReference type="SAM" id="MobiDB-lite"/>
    </source>
</evidence>
<dbReference type="KEGG" id="mtua:CSH63_24910"/>
<feature type="compositionally biased region" description="Basic and acidic residues" evidence="1">
    <location>
        <begin position="30"/>
        <end position="47"/>
    </location>
</feature>
<organism evidence="2 3">
    <name type="scientific">Micromonospora tulbaghiae</name>
    <dbReference type="NCBI Taxonomy" id="479978"/>
    <lineage>
        <taxon>Bacteria</taxon>
        <taxon>Bacillati</taxon>
        <taxon>Actinomycetota</taxon>
        <taxon>Actinomycetes</taxon>
        <taxon>Micromonosporales</taxon>
        <taxon>Micromonosporaceae</taxon>
        <taxon>Micromonospora</taxon>
    </lineage>
</organism>
<feature type="compositionally biased region" description="Low complexity" evidence="1">
    <location>
        <begin position="117"/>
        <end position="132"/>
    </location>
</feature>
<reference evidence="2 3" key="1">
    <citation type="submission" date="2017-10" db="EMBL/GenBank/DDBJ databases">
        <title>Integration of genomic and chemical information greatly accelerates assignment of the full stereostructure of myelolactone, a potent inhibitor of myeloma from a marine-derived Micromonospora.</title>
        <authorList>
            <person name="Kim M.C."/>
            <person name="Machado H."/>
            <person name="Jensen P.R."/>
            <person name="Fenical W."/>
        </authorList>
    </citation>
    <scope>NUCLEOTIDE SEQUENCE [LARGE SCALE GENOMIC DNA]</scope>
    <source>
        <strain evidence="2 3">CNY-010</strain>
    </source>
</reference>
<evidence type="ECO:0000313" key="3">
    <source>
        <dbReference type="Proteomes" id="UP000267804"/>
    </source>
</evidence>
<gene>
    <name evidence="2" type="ORF">CSH63_24910</name>
</gene>
<accession>A0A386WQE8</accession>